<protein>
    <submittedName>
        <fullName evidence="9">Putative monovalent cation/H+ antiporter subunit B</fullName>
    </submittedName>
</protein>
<keyword evidence="10" id="KW-1185">Reference proteome</keyword>
<dbReference type="InterPro" id="IPR050622">
    <property type="entry name" value="CPA3_antiporter_subunitB"/>
</dbReference>
<evidence type="ECO:0000256" key="7">
    <source>
        <dbReference type="SAM" id="Phobius"/>
    </source>
</evidence>
<comment type="caution">
    <text evidence="9">The sequence shown here is derived from an EMBL/GenBank/DDBJ whole genome shotgun (WGS) entry which is preliminary data.</text>
</comment>
<evidence type="ECO:0000313" key="10">
    <source>
        <dbReference type="Proteomes" id="UP000005273"/>
    </source>
</evidence>
<comment type="subcellular location">
    <subcellularLocation>
        <location evidence="1">Cell membrane</location>
        <topology evidence="1">Multi-pass membrane protein</topology>
    </subcellularLocation>
</comment>
<dbReference type="Pfam" id="PF04039">
    <property type="entry name" value="MnhB"/>
    <property type="match status" value="1"/>
</dbReference>
<proteinExistence type="inferred from homology"/>
<dbReference type="eggNOG" id="COG2111">
    <property type="taxonomic scope" value="Bacteria"/>
</dbReference>
<feature type="transmembrane region" description="Helical" evidence="7">
    <location>
        <begin position="7"/>
        <end position="28"/>
    </location>
</feature>
<feature type="transmembrane region" description="Helical" evidence="7">
    <location>
        <begin position="40"/>
        <end position="64"/>
    </location>
</feature>
<sequence>MRPLSIVVRTICNIFAWFVAIFGAYIILHGHLTPGGGFQGGAIVATFIALLLVAHGGKSFLGWVKKEIFSSFEGAGLVAFVCVGFLGLSTTFLYNFLALKGGLFGSAVPIGPNVGVLNTSGTIALANIAVGLEVVGGLSTILIFMFLGMRYVSEGGKEGVKDDK</sequence>
<reference evidence="10" key="1">
    <citation type="submission" date="2012-09" db="EMBL/GenBank/DDBJ databases">
        <authorList>
            <person name="Weinstock G."/>
            <person name="Sodergren E."/>
            <person name="Clifton S."/>
            <person name="Fulton L."/>
            <person name="Fulton B."/>
            <person name="Courtney L."/>
            <person name="Fronick C."/>
            <person name="Harrison M."/>
            <person name="Strong C."/>
            <person name="Farmer C."/>
            <person name="Delehaunty K."/>
            <person name="Markovic C."/>
            <person name="Hall O."/>
            <person name="Minx P."/>
            <person name="Tomlinson C."/>
            <person name="Mitreva M."/>
            <person name="Nelson J."/>
            <person name="Hou S."/>
            <person name="Wollam A."/>
            <person name="Pepin K.H."/>
            <person name="Johnson M."/>
            <person name="Bhonagiri V."/>
            <person name="Nash W.E."/>
            <person name="Suruliraj S."/>
            <person name="Warren W."/>
            <person name="Chinwalla A."/>
            <person name="Mardis E.R."/>
            <person name="Wilson R.K."/>
        </authorList>
    </citation>
    <scope>NUCLEOTIDE SEQUENCE [LARGE SCALE GENOMIC DNA]</scope>
    <source>
        <strain evidence="10">OS1</strain>
    </source>
</reference>
<dbReference type="STRING" id="592015.HMPREF1705_03834"/>
<dbReference type="PANTHER" id="PTHR33932:SF4">
    <property type="entry name" value="NA(+)_H(+) ANTIPORTER SUBUNIT B"/>
    <property type="match status" value="1"/>
</dbReference>
<dbReference type="InterPro" id="IPR007182">
    <property type="entry name" value="MnhB"/>
</dbReference>
<gene>
    <name evidence="9" type="ORF">HMPREF1705_03834</name>
</gene>
<organism evidence="9 10">
    <name type="scientific">Acetomicrobium hydrogeniformans ATCC BAA-1850</name>
    <dbReference type="NCBI Taxonomy" id="592015"/>
    <lineage>
        <taxon>Bacteria</taxon>
        <taxon>Thermotogati</taxon>
        <taxon>Synergistota</taxon>
        <taxon>Synergistia</taxon>
        <taxon>Synergistales</taxon>
        <taxon>Acetomicrobiaceae</taxon>
        <taxon>Acetomicrobium</taxon>
    </lineage>
</organism>
<feature type="transmembrane region" description="Helical" evidence="7">
    <location>
        <begin position="123"/>
        <end position="147"/>
    </location>
</feature>
<keyword evidence="3" id="KW-1003">Cell membrane</keyword>
<keyword evidence="4 7" id="KW-0812">Transmembrane</keyword>
<evidence type="ECO:0000256" key="5">
    <source>
        <dbReference type="ARBA" id="ARBA00022989"/>
    </source>
</evidence>
<name>A0A0T5X886_9BACT</name>
<accession>A0A0T5X886</accession>
<dbReference type="NCBIfam" id="NF006248">
    <property type="entry name" value="PRK08386.1"/>
    <property type="match status" value="1"/>
</dbReference>
<dbReference type="OrthoDB" id="9798859at2"/>
<keyword evidence="5 7" id="KW-1133">Transmembrane helix</keyword>
<evidence type="ECO:0000256" key="2">
    <source>
        <dbReference type="ARBA" id="ARBA00009425"/>
    </source>
</evidence>
<feature type="transmembrane region" description="Helical" evidence="7">
    <location>
        <begin position="76"/>
        <end position="97"/>
    </location>
</feature>
<feature type="domain" description="Na+/H+ antiporter MnhB subunit-related protein" evidence="8">
    <location>
        <begin position="7"/>
        <end position="139"/>
    </location>
</feature>
<evidence type="ECO:0000259" key="8">
    <source>
        <dbReference type="Pfam" id="PF04039"/>
    </source>
</evidence>
<evidence type="ECO:0000256" key="3">
    <source>
        <dbReference type="ARBA" id="ARBA00022475"/>
    </source>
</evidence>
<dbReference type="Proteomes" id="UP000005273">
    <property type="component" value="Unassembled WGS sequence"/>
</dbReference>
<evidence type="ECO:0000256" key="6">
    <source>
        <dbReference type="ARBA" id="ARBA00023136"/>
    </source>
</evidence>
<evidence type="ECO:0000256" key="4">
    <source>
        <dbReference type="ARBA" id="ARBA00022692"/>
    </source>
</evidence>
<dbReference type="AlphaFoldDB" id="A0A0T5X886"/>
<dbReference type="EMBL" id="ACJX03000001">
    <property type="protein sequence ID" value="KRT34602.1"/>
    <property type="molecule type" value="Genomic_DNA"/>
</dbReference>
<evidence type="ECO:0000256" key="1">
    <source>
        <dbReference type="ARBA" id="ARBA00004651"/>
    </source>
</evidence>
<dbReference type="PANTHER" id="PTHR33932">
    <property type="entry name" value="NA(+)/H(+) ANTIPORTER SUBUNIT B"/>
    <property type="match status" value="1"/>
</dbReference>
<dbReference type="RefSeq" id="WP_009200521.1">
    <property type="nucleotide sequence ID" value="NZ_ACJX03000001.1"/>
</dbReference>
<evidence type="ECO:0000313" key="9">
    <source>
        <dbReference type="EMBL" id="KRT34602.1"/>
    </source>
</evidence>
<comment type="similarity">
    <text evidence="2">Belongs to the CPA3 antiporters (TC 2.A.63) subunit B family.</text>
</comment>
<dbReference type="GO" id="GO:0005886">
    <property type="term" value="C:plasma membrane"/>
    <property type="evidence" value="ECO:0007669"/>
    <property type="project" value="UniProtKB-SubCell"/>
</dbReference>
<keyword evidence="6 7" id="KW-0472">Membrane</keyword>